<dbReference type="HOGENOM" id="CLU_073543_0_0_9"/>
<dbReference type="GO" id="GO:0006310">
    <property type="term" value="P:DNA recombination"/>
    <property type="evidence" value="ECO:0007669"/>
    <property type="project" value="InterPro"/>
</dbReference>
<protein>
    <submittedName>
        <fullName evidence="2">Phage recombination protein Bet</fullName>
    </submittedName>
</protein>
<name>D9SWG0_CLOC7</name>
<feature type="region of interest" description="Disordered" evidence="1">
    <location>
        <begin position="280"/>
        <end position="322"/>
    </location>
</feature>
<dbReference type="KEGG" id="ccb:Clocel_3566"/>
<evidence type="ECO:0000313" key="3">
    <source>
        <dbReference type="Proteomes" id="UP000002730"/>
    </source>
</evidence>
<keyword evidence="3" id="KW-1185">Reference proteome</keyword>
<dbReference type="RefSeq" id="WP_013291902.1">
    <property type="nucleotide sequence ID" value="NC_014393.1"/>
</dbReference>
<feature type="compositionally biased region" description="Low complexity" evidence="1">
    <location>
        <begin position="291"/>
        <end position="303"/>
    </location>
</feature>
<dbReference type="Pfam" id="PF03837">
    <property type="entry name" value="RecT"/>
    <property type="match status" value="1"/>
</dbReference>
<dbReference type="Proteomes" id="UP000002730">
    <property type="component" value="Chromosome"/>
</dbReference>
<organism evidence="2 3">
    <name type="scientific">Clostridium cellulovorans (strain ATCC 35296 / DSM 3052 / OCM 3 / 743B)</name>
    <dbReference type="NCBI Taxonomy" id="573061"/>
    <lineage>
        <taxon>Bacteria</taxon>
        <taxon>Bacillati</taxon>
        <taxon>Bacillota</taxon>
        <taxon>Clostridia</taxon>
        <taxon>Eubacteriales</taxon>
        <taxon>Clostridiaceae</taxon>
        <taxon>Clostridium</taxon>
    </lineage>
</organism>
<dbReference type="EMBL" id="CP002160">
    <property type="protein sequence ID" value="ADL53242.1"/>
    <property type="molecule type" value="Genomic_DNA"/>
</dbReference>
<accession>D9SWG0</accession>
<dbReference type="OrthoDB" id="7889018at2"/>
<proteinExistence type="predicted"/>
<dbReference type="AlphaFoldDB" id="D9SWG0"/>
<gene>
    <name evidence="2" type="ordered locus">Clocel_3566</name>
</gene>
<dbReference type="InterPro" id="IPR018330">
    <property type="entry name" value="RecT_fam"/>
</dbReference>
<reference evidence="2 3" key="1">
    <citation type="submission" date="2010-08" db="EMBL/GenBank/DDBJ databases">
        <title>Complete sequence of Clostridium cellulovorans 743B.</title>
        <authorList>
            <consortium name="US DOE Joint Genome Institute"/>
            <person name="Lucas S."/>
            <person name="Copeland A."/>
            <person name="Lapidus A."/>
            <person name="Cheng J.-F."/>
            <person name="Bruce D."/>
            <person name="Goodwin L."/>
            <person name="Pitluck S."/>
            <person name="Chertkov O."/>
            <person name="Detter J.C."/>
            <person name="Han C."/>
            <person name="Tapia R."/>
            <person name="Land M."/>
            <person name="Hauser L."/>
            <person name="Chang Y.-J."/>
            <person name="Jeffries C."/>
            <person name="Kyrpides N."/>
            <person name="Ivanova N."/>
            <person name="Mikhailova N."/>
            <person name="Hemme C.L."/>
            <person name="Woyke T."/>
        </authorList>
    </citation>
    <scope>NUCLEOTIDE SEQUENCE [LARGE SCALE GENOMIC DNA]</scope>
    <source>
        <strain evidence="3">ATCC 35296 / DSM 3052 / OCM 3 / 743B</strain>
    </source>
</reference>
<dbReference type="STRING" id="573061.Clocel_3566"/>
<dbReference type="InterPro" id="IPR010183">
    <property type="entry name" value="Phage_lambda_Bet"/>
</dbReference>
<sequence>MENQTGLINIAEYEVAGEKIKLSSAVVKKYLVSGQANKVSDQEVGMFLKLCQGQKLNPFLREAYLVKYGDQAAQMIVGKDAFTKRAETNENYKGSKSGIIIINLKGELEEREGTFYLSKHKEKKEELVGGWAKVFFKNDKEEVYHTVSFDEYNTGKSLWGSKPATMIRKVALVQALREAFPNSLSQLYTAEEVGVDEDLPTDPVNVEDRMREENKVEEPPKMATTKEKKLLMDIARAKGLVDGSDISKLEGFAIECKFNLRNLSSWDCSELIKLVKLYEEPTEEERNIQDVVFEPVEGVSSEEPPTKEESPQDGEETEEDPF</sequence>
<evidence type="ECO:0000313" key="2">
    <source>
        <dbReference type="EMBL" id="ADL53242.1"/>
    </source>
</evidence>
<feature type="compositionally biased region" description="Acidic residues" evidence="1">
    <location>
        <begin position="311"/>
        <end position="322"/>
    </location>
</feature>
<dbReference type="NCBIfam" id="TIGR01913">
    <property type="entry name" value="bet_lambda"/>
    <property type="match status" value="1"/>
</dbReference>
<dbReference type="eggNOG" id="COG3723">
    <property type="taxonomic scope" value="Bacteria"/>
</dbReference>
<dbReference type="GO" id="GO:0003677">
    <property type="term" value="F:DNA binding"/>
    <property type="evidence" value="ECO:0007669"/>
    <property type="project" value="InterPro"/>
</dbReference>
<evidence type="ECO:0000256" key="1">
    <source>
        <dbReference type="SAM" id="MobiDB-lite"/>
    </source>
</evidence>